<dbReference type="AlphaFoldDB" id="A0A434A0T3"/>
<evidence type="ECO:0000313" key="4">
    <source>
        <dbReference type="EMBL" id="RUT67984.1"/>
    </source>
</evidence>
<comment type="similarity">
    <text evidence="1 3">Belongs to the short-chain dehydrogenases/reductases (SDR) family.</text>
</comment>
<sequence length="279" mass="29534">MNNTQTKVAVVTGAGGTLCSEMARSLAAQGFKVALLGRTLEKLKLVEEQITAQGGTAISIAVDVSNNESVTEAKNIVKKELGICTVLINGAGGNQMEALTNTTEFNEGELDGTDGIKGFFNLDMNVFQSVINVNTMGTVIPSFVFGKDMAAQKNGVIINIASMNSYRPLTKVGAYGMAKAGIANFTQWLATYLAPANVRVNAIAPGFFLNERSKKIMYNEDGSQTARAENVLGHTPMKRFGEASELIGCMNWLIDDKAASFVTGIVIPVDGGFLSSSGV</sequence>
<dbReference type="InterPro" id="IPR036291">
    <property type="entry name" value="NAD(P)-bd_dom_sf"/>
</dbReference>
<organism evidence="4 5">
    <name type="scientific">Flavobacterium cupreum</name>
    <dbReference type="NCBI Taxonomy" id="2133766"/>
    <lineage>
        <taxon>Bacteria</taxon>
        <taxon>Pseudomonadati</taxon>
        <taxon>Bacteroidota</taxon>
        <taxon>Flavobacteriia</taxon>
        <taxon>Flavobacteriales</taxon>
        <taxon>Flavobacteriaceae</taxon>
        <taxon>Flavobacterium</taxon>
    </lineage>
</organism>
<evidence type="ECO:0000256" key="3">
    <source>
        <dbReference type="RuleBase" id="RU000363"/>
    </source>
</evidence>
<evidence type="ECO:0000256" key="1">
    <source>
        <dbReference type="ARBA" id="ARBA00006484"/>
    </source>
</evidence>
<gene>
    <name evidence="4" type="ORF">D0817_23520</name>
</gene>
<name>A0A434A0T3_9FLAO</name>
<dbReference type="PRINTS" id="PR00081">
    <property type="entry name" value="GDHRDH"/>
</dbReference>
<evidence type="ECO:0000313" key="5">
    <source>
        <dbReference type="Proteomes" id="UP000288102"/>
    </source>
</evidence>
<dbReference type="GO" id="GO:0016616">
    <property type="term" value="F:oxidoreductase activity, acting on the CH-OH group of donors, NAD or NADP as acceptor"/>
    <property type="evidence" value="ECO:0007669"/>
    <property type="project" value="TreeGrafter"/>
</dbReference>
<keyword evidence="5" id="KW-1185">Reference proteome</keyword>
<dbReference type="Pfam" id="PF00106">
    <property type="entry name" value="adh_short"/>
    <property type="match status" value="1"/>
</dbReference>
<protein>
    <submittedName>
        <fullName evidence="4">SDR family NAD(P)-dependent oxidoreductase</fullName>
    </submittedName>
</protein>
<evidence type="ECO:0000256" key="2">
    <source>
        <dbReference type="ARBA" id="ARBA00023002"/>
    </source>
</evidence>
<dbReference type="OrthoDB" id="9803333at2"/>
<dbReference type="Gene3D" id="3.40.50.720">
    <property type="entry name" value="NAD(P)-binding Rossmann-like Domain"/>
    <property type="match status" value="1"/>
</dbReference>
<accession>A0A434A0T3</accession>
<dbReference type="PROSITE" id="PS00061">
    <property type="entry name" value="ADH_SHORT"/>
    <property type="match status" value="1"/>
</dbReference>
<dbReference type="PRINTS" id="PR00080">
    <property type="entry name" value="SDRFAMILY"/>
</dbReference>
<proteinExistence type="inferred from homology"/>
<dbReference type="InterPro" id="IPR002347">
    <property type="entry name" value="SDR_fam"/>
</dbReference>
<dbReference type="SUPFAM" id="SSF51735">
    <property type="entry name" value="NAD(P)-binding Rossmann-fold domains"/>
    <property type="match status" value="1"/>
</dbReference>
<dbReference type="PANTHER" id="PTHR42760">
    <property type="entry name" value="SHORT-CHAIN DEHYDROGENASES/REDUCTASES FAMILY MEMBER"/>
    <property type="match status" value="1"/>
</dbReference>
<comment type="caution">
    <text evidence="4">The sequence shown here is derived from an EMBL/GenBank/DDBJ whole genome shotgun (WGS) entry which is preliminary data.</text>
</comment>
<dbReference type="Proteomes" id="UP000288102">
    <property type="component" value="Unassembled WGS sequence"/>
</dbReference>
<dbReference type="PANTHER" id="PTHR42760:SF115">
    <property type="entry name" value="3-OXOACYL-[ACYL-CARRIER-PROTEIN] REDUCTASE FABG"/>
    <property type="match status" value="1"/>
</dbReference>
<reference evidence="5" key="1">
    <citation type="journal article" date="2019" name="Syst. Appl. Microbiol.">
        <title>Flavobacterium circumlabens sp. nov. and Flavobacterium cupreum sp. nov., two psychrotrophic species isolated from Antarctic environmental samples.</title>
        <authorList>
            <person name="Kralova S."/>
            <person name="Busse H.-J."/>
            <person name="Svec P."/>
            <person name="Maslanova I."/>
            <person name="Stankova E."/>
            <person name="Bartak M."/>
            <person name="Sedlacek I."/>
        </authorList>
    </citation>
    <scope>NUCLEOTIDE SEQUENCE [LARGE SCALE GENOMIC DNA]</scope>
    <source>
        <strain evidence="5">CCM 8825</strain>
    </source>
</reference>
<dbReference type="NCBIfam" id="NF006132">
    <property type="entry name" value="PRK08277.1"/>
    <property type="match status" value="1"/>
</dbReference>
<keyword evidence="2" id="KW-0560">Oxidoreductase</keyword>
<dbReference type="InterPro" id="IPR020904">
    <property type="entry name" value="Sc_DH/Rdtase_CS"/>
</dbReference>
<dbReference type="EMBL" id="QWDM01000022">
    <property type="protein sequence ID" value="RUT67984.1"/>
    <property type="molecule type" value="Genomic_DNA"/>
</dbReference>
<dbReference type="RefSeq" id="WP_127340726.1">
    <property type="nucleotide sequence ID" value="NZ_QWDM01000022.1"/>
</dbReference>